<accession>A0ABD0L0H0</accession>
<proteinExistence type="predicted"/>
<dbReference type="AlphaFoldDB" id="A0ABD0L0H0"/>
<keyword evidence="2" id="KW-1185">Reference proteome</keyword>
<gene>
    <name evidence="1" type="ORF">BaRGS_00015761</name>
</gene>
<name>A0ABD0L0H0_9CAEN</name>
<organism evidence="1 2">
    <name type="scientific">Batillaria attramentaria</name>
    <dbReference type="NCBI Taxonomy" id="370345"/>
    <lineage>
        <taxon>Eukaryota</taxon>
        <taxon>Metazoa</taxon>
        <taxon>Spiralia</taxon>
        <taxon>Lophotrochozoa</taxon>
        <taxon>Mollusca</taxon>
        <taxon>Gastropoda</taxon>
        <taxon>Caenogastropoda</taxon>
        <taxon>Sorbeoconcha</taxon>
        <taxon>Cerithioidea</taxon>
        <taxon>Batillariidae</taxon>
        <taxon>Batillaria</taxon>
    </lineage>
</organism>
<evidence type="ECO:0000313" key="2">
    <source>
        <dbReference type="Proteomes" id="UP001519460"/>
    </source>
</evidence>
<reference evidence="1 2" key="1">
    <citation type="journal article" date="2023" name="Sci. Data">
        <title>Genome assembly of the Korean intertidal mud-creeper Batillaria attramentaria.</title>
        <authorList>
            <person name="Patra A.K."/>
            <person name="Ho P.T."/>
            <person name="Jun S."/>
            <person name="Lee S.J."/>
            <person name="Kim Y."/>
            <person name="Won Y.J."/>
        </authorList>
    </citation>
    <scope>NUCLEOTIDE SEQUENCE [LARGE SCALE GENOMIC DNA]</scope>
    <source>
        <strain evidence="1">Wonlab-2016</strain>
    </source>
</reference>
<comment type="caution">
    <text evidence="1">The sequence shown here is derived from an EMBL/GenBank/DDBJ whole genome shotgun (WGS) entry which is preliminary data.</text>
</comment>
<sequence>MHDSAVCKYAGVGSIKSPAEQPCLLTCSTDLMTKTDTATVSLHALLHSEHEPVAEPTSCTCCPRRAPRCWMARLTFLTYSTKSVNSVAWRGVGRGQARVSTVRPSVSEASRWYLTEYIVSMPESQPVSEDDWRTATMVYSLGSLNCELSWIFTECGVL</sequence>
<dbReference type="Proteomes" id="UP001519460">
    <property type="component" value="Unassembled WGS sequence"/>
</dbReference>
<protein>
    <submittedName>
        <fullName evidence="1">Uncharacterized protein</fullName>
    </submittedName>
</protein>
<evidence type="ECO:0000313" key="1">
    <source>
        <dbReference type="EMBL" id="KAK7493031.1"/>
    </source>
</evidence>
<dbReference type="EMBL" id="JACVVK020000097">
    <property type="protein sequence ID" value="KAK7493031.1"/>
    <property type="molecule type" value="Genomic_DNA"/>
</dbReference>